<gene>
    <name evidence="1" type="ORF">OXD698_LOCUS54273</name>
</gene>
<proteinExistence type="predicted"/>
<dbReference type="SUPFAM" id="SSF48452">
    <property type="entry name" value="TPR-like"/>
    <property type="match status" value="1"/>
</dbReference>
<name>A0A820S9C7_9BILA</name>
<dbReference type="Gene3D" id="1.25.40.10">
    <property type="entry name" value="Tetratricopeptide repeat domain"/>
    <property type="match status" value="1"/>
</dbReference>
<dbReference type="SMART" id="SM00028">
    <property type="entry name" value="TPR"/>
    <property type="match status" value="2"/>
</dbReference>
<dbReference type="InterPro" id="IPR019734">
    <property type="entry name" value="TPR_rpt"/>
</dbReference>
<dbReference type="EMBL" id="CAJOAZ010032618">
    <property type="protein sequence ID" value="CAF4448869.1"/>
    <property type="molecule type" value="Genomic_DNA"/>
</dbReference>
<dbReference type="InterPro" id="IPR011990">
    <property type="entry name" value="TPR-like_helical_dom_sf"/>
</dbReference>
<accession>A0A820S9C7</accession>
<feature type="non-terminal residue" evidence="1">
    <location>
        <position position="1"/>
    </location>
</feature>
<evidence type="ECO:0000313" key="1">
    <source>
        <dbReference type="EMBL" id="CAF4448869.1"/>
    </source>
</evidence>
<organism evidence="1 2">
    <name type="scientific">Adineta steineri</name>
    <dbReference type="NCBI Taxonomy" id="433720"/>
    <lineage>
        <taxon>Eukaryota</taxon>
        <taxon>Metazoa</taxon>
        <taxon>Spiralia</taxon>
        <taxon>Gnathifera</taxon>
        <taxon>Rotifera</taxon>
        <taxon>Eurotatoria</taxon>
        <taxon>Bdelloidea</taxon>
        <taxon>Adinetida</taxon>
        <taxon>Adinetidae</taxon>
        <taxon>Adineta</taxon>
    </lineage>
</organism>
<evidence type="ECO:0000313" key="2">
    <source>
        <dbReference type="Proteomes" id="UP000663844"/>
    </source>
</evidence>
<dbReference type="Pfam" id="PF13424">
    <property type="entry name" value="TPR_12"/>
    <property type="match status" value="1"/>
</dbReference>
<dbReference type="AlphaFoldDB" id="A0A820S9C7"/>
<evidence type="ECO:0008006" key="3">
    <source>
        <dbReference type="Google" id="ProtNLM"/>
    </source>
</evidence>
<protein>
    <recommendedName>
        <fullName evidence="3">Tetratricopeptide repeat protein</fullName>
    </recommendedName>
</protein>
<comment type="caution">
    <text evidence="1">The sequence shown here is derived from an EMBL/GenBank/DDBJ whole genome shotgun (WGS) entry which is preliminary data.</text>
</comment>
<reference evidence="1" key="1">
    <citation type="submission" date="2021-02" db="EMBL/GenBank/DDBJ databases">
        <authorList>
            <person name="Nowell W R."/>
        </authorList>
    </citation>
    <scope>NUCLEOTIDE SEQUENCE</scope>
</reference>
<dbReference type="Proteomes" id="UP000663844">
    <property type="component" value="Unassembled WGS sequence"/>
</dbReference>
<sequence length="108" mass="12584">SDKIDKASTLNLLGCIRLARRENEAALNNFQESLQLRVKYLGKTNSYHPDIGVSHQNLGKIYFQQFNYINAETNFLRAAEIFRHNFPELHPFMKGINECLEQTRQQLT</sequence>